<dbReference type="AlphaFoldDB" id="A0A1D9Q462"/>
<dbReference type="VEuPathDB" id="FungiDB:sscle_05g041230"/>
<protein>
    <recommendedName>
        <fullName evidence="3">Methyltransferase domain-containing protein</fullName>
    </recommendedName>
</protein>
<gene>
    <name evidence="4" type="ORF">sscle_05g041230</name>
</gene>
<organism evidence="4 5">
    <name type="scientific">Sclerotinia sclerotiorum (strain ATCC 18683 / 1980 / Ss-1)</name>
    <name type="common">White mold</name>
    <name type="synonym">Whetzelinia sclerotiorum</name>
    <dbReference type="NCBI Taxonomy" id="665079"/>
    <lineage>
        <taxon>Eukaryota</taxon>
        <taxon>Fungi</taxon>
        <taxon>Dikarya</taxon>
        <taxon>Ascomycota</taxon>
        <taxon>Pezizomycotina</taxon>
        <taxon>Leotiomycetes</taxon>
        <taxon>Helotiales</taxon>
        <taxon>Sclerotiniaceae</taxon>
        <taxon>Sclerotinia</taxon>
    </lineage>
</organism>
<dbReference type="CDD" id="cd02440">
    <property type="entry name" value="AdoMet_MTases"/>
    <property type="match status" value="1"/>
</dbReference>
<dbReference type="PANTHER" id="PTHR43861">
    <property type="entry name" value="TRANS-ACONITATE 2-METHYLTRANSFERASE-RELATED"/>
    <property type="match status" value="1"/>
</dbReference>
<proteinExistence type="predicted"/>
<evidence type="ECO:0000259" key="3">
    <source>
        <dbReference type="Pfam" id="PF13649"/>
    </source>
</evidence>
<sequence>MGAEVKREDHWSATAYQNSASFVPKLATKVLYWLDVQSDDVILDIGCGDGIIPVQLAATLAKGSGWIHGVDSSEDMIAAAGKAAIGVGVDGVCRFEVLDASSELSTLPSNTYTKIFSNAALHWILRRESIRIPFFKHILRLLKPGGIFVFEMGGMGNVAEMRTALLSVVGRRCVGGLQRVRECDPWFFPDEAWMRDVLFVVGSGDGDGEEKGGNGIAKDSEISGGKWKIEKLEREYRATEADKGGIEGWVKLMGKQFFDVLGEEKERMEAESEVCEVLESVCRSPRGGDWIGYVRLRGVVRKL</sequence>
<dbReference type="Pfam" id="PF13649">
    <property type="entry name" value="Methyltransf_25"/>
    <property type="match status" value="1"/>
</dbReference>
<keyword evidence="1" id="KW-0489">Methyltransferase</keyword>
<reference evidence="5" key="1">
    <citation type="journal article" date="2017" name="Genome Biol. Evol.">
        <title>The complete genome sequence of the phytopathogenic fungus Sclerotinia sclerotiorum reveals insights into the genome architecture of broad host range pathogens.</title>
        <authorList>
            <person name="Derbyshire M."/>
            <person name="Denton-Giles M."/>
            <person name="Hegedus D."/>
            <person name="Seifbarghy S."/>
            <person name="Rollins J."/>
            <person name="van Kan J."/>
            <person name="Seidl M.F."/>
            <person name="Faino L."/>
            <person name="Mbengue M."/>
            <person name="Navaud O."/>
            <person name="Raffaele S."/>
            <person name="Hammond-Kosack K."/>
            <person name="Heard S."/>
            <person name="Oliver R."/>
        </authorList>
    </citation>
    <scope>NUCLEOTIDE SEQUENCE [LARGE SCALE GENOMIC DNA]</scope>
    <source>
        <strain evidence="5">ATCC 18683 / 1980 / Ss-1</strain>
    </source>
</reference>
<evidence type="ECO:0000313" key="4">
    <source>
        <dbReference type="EMBL" id="APA09353.1"/>
    </source>
</evidence>
<keyword evidence="2" id="KW-0808">Transferase</keyword>
<dbReference type="Gene3D" id="3.40.50.150">
    <property type="entry name" value="Vaccinia Virus protein VP39"/>
    <property type="match status" value="1"/>
</dbReference>
<name>A0A1D9Q462_SCLS1</name>
<dbReference type="EMBL" id="CP017818">
    <property type="protein sequence ID" value="APA09353.1"/>
    <property type="molecule type" value="Genomic_DNA"/>
</dbReference>
<dbReference type="InterPro" id="IPR041698">
    <property type="entry name" value="Methyltransf_25"/>
</dbReference>
<evidence type="ECO:0000313" key="5">
    <source>
        <dbReference type="Proteomes" id="UP000177798"/>
    </source>
</evidence>
<dbReference type="InterPro" id="IPR029063">
    <property type="entry name" value="SAM-dependent_MTases_sf"/>
</dbReference>
<evidence type="ECO:0000256" key="2">
    <source>
        <dbReference type="ARBA" id="ARBA00022679"/>
    </source>
</evidence>
<dbReference type="OrthoDB" id="66144at2759"/>
<dbReference type="GO" id="GO:0032259">
    <property type="term" value="P:methylation"/>
    <property type="evidence" value="ECO:0007669"/>
    <property type="project" value="UniProtKB-KW"/>
</dbReference>
<evidence type="ECO:0000256" key="1">
    <source>
        <dbReference type="ARBA" id="ARBA00022603"/>
    </source>
</evidence>
<dbReference type="GO" id="GO:0008168">
    <property type="term" value="F:methyltransferase activity"/>
    <property type="evidence" value="ECO:0007669"/>
    <property type="project" value="UniProtKB-KW"/>
</dbReference>
<dbReference type="SUPFAM" id="SSF53335">
    <property type="entry name" value="S-adenosyl-L-methionine-dependent methyltransferases"/>
    <property type="match status" value="1"/>
</dbReference>
<feature type="domain" description="Methyltransferase" evidence="3">
    <location>
        <begin position="42"/>
        <end position="146"/>
    </location>
</feature>
<dbReference type="Proteomes" id="UP000177798">
    <property type="component" value="Chromosome 5"/>
</dbReference>
<accession>A0A1D9Q462</accession>
<dbReference type="PANTHER" id="PTHR43861:SF1">
    <property type="entry name" value="TRANS-ACONITATE 2-METHYLTRANSFERASE"/>
    <property type="match status" value="1"/>
</dbReference>